<gene>
    <name evidence="1" type="ORF">GZ32E7_37</name>
</gene>
<proteinExistence type="predicted"/>
<reference evidence="1" key="2">
    <citation type="submission" date="2004-08" db="EMBL/GenBank/DDBJ databases">
        <authorList>
            <person name="Putnam N."/>
            <person name="Detter J.C."/>
            <person name="Richardson P.M."/>
            <person name="Rokhsar D."/>
        </authorList>
    </citation>
    <scope>NUCLEOTIDE SEQUENCE</scope>
</reference>
<dbReference type="EMBL" id="AY714855">
    <property type="protein sequence ID" value="AAU83674.1"/>
    <property type="molecule type" value="Genomic_DNA"/>
</dbReference>
<reference evidence="1" key="1">
    <citation type="journal article" date="2004" name="Science">
        <title>Reverse methanogenesis: testing the hypothesis with environmental genomics.</title>
        <authorList>
            <person name="Hallam S.J."/>
            <person name="Putnam N."/>
            <person name="Preston C.M."/>
            <person name="Detter J.C."/>
            <person name="Rokhsar D."/>
            <person name="Richardson P.M."/>
            <person name="DeLong E.F."/>
        </authorList>
    </citation>
    <scope>NUCLEOTIDE SEQUENCE</scope>
</reference>
<dbReference type="AlphaFoldDB" id="Q64AA3"/>
<accession>Q64AA3</accession>
<sequence>MIALSFLVQYLVTARGKNIKEKVMERDITSIAERYTELIRTLCDFEDKYGPSTKEFRDDLGKVKDGLSGLGCEVNGKIRIDKTKIKKVAFADLDWLKKTFDEIRKRHEIILYSHALDKCRAYLESANELESAGYKNIQDLIRKLETKIKGDDRVEMDALELAIFMNEFTSILDEALRICLRDATSLESEGKEIADTARIRTNIKLVEHSIELGNYENATKVLISMIERLTGVLEEEFERYKEDTLELLNVVAEISDTAEEEGGKDIEWLKENIGACVEPSEMRKLRKHNDTLIKTSLTAIESVYNKIFELEGEIANENPKTDVYPVEYWAREKMHEIEELKSMSKSDVPAYTRRYRLFASDAHSRVIYDAERLQYIKKASSNGN</sequence>
<organism evidence="1">
    <name type="scientific">Uncultured archaeon GZfos26G2</name>
    <dbReference type="NCBI Taxonomy" id="3386331"/>
    <lineage>
        <taxon>Archaea</taxon>
        <taxon>Methanobacteriati</taxon>
        <taxon>Methanobacteriota</taxon>
        <taxon>Stenosarchaea group</taxon>
        <taxon>Methanomicrobia</taxon>
        <taxon>Candidatus Methanophagales</taxon>
        <taxon>Candidatus Methanophagaceae</taxon>
        <taxon>Candidatus Methanophaga</taxon>
    </lineage>
</organism>
<protein>
    <submittedName>
        <fullName evidence="1">Hypothatical</fullName>
    </submittedName>
</protein>
<name>Q64AA3_UNCAG</name>
<evidence type="ECO:0000313" key="1">
    <source>
        <dbReference type="EMBL" id="AAU83674.1"/>
    </source>
</evidence>